<organism evidence="2 3">
    <name type="scientific">Pseudaminobacter soli</name>
    <name type="common">ex Zhang et al. 2022</name>
    <dbReference type="NCBI Taxonomy" id="2831468"/>
    <lineage>
        <taxon>Bacteria</taxon>
        <taxon>Pseudomonadati</taxon>
        <taxon>Pseudomonadota</taxon>
        <taxon>Alphaproteobacteria</taxon>
        <taxon>Hyphomicrobiales</taxon>
        <taxon>Phyllobacteriaceae</taxon>
        <taxon>Pseudaminobacter</taxon>
    </lineage>
</organism>
<dbReference type="RefSeq" id="WP_188257497.1">
    <property type="nucleotide sequence ID" value="NZ_JABVCF010000017.1"/>
</dbReference>
<accession>A0A942IB55</accession>
<sequence length="165" mass="18136">MTSTHATAYTRTNTAIYVADKMRNLMKSLVIDAGLDPKALVDAWSSWVHEAARKLMESGHLQKIVIEFYVPGAANASGRWDFPIRYDANGIDEMWVDTEFFKSSFAKAPKPPANCIYRLLLVEAPGAPNVGLSYVSFLGLNGLSPREAGTVIATPDIMASATYYR</sequence>
<dbReference type="Pfam" id="PF18173">
    <property type="entry name" value="bacHORMA_2"/>
    <property type="match status" value="1"/>
</dbReference>
<feature type="domain" description="Bacterial HORMA" evidence="1">
    <location>
        <begin position="5"/>
        <end position="165"/>
    </location>
</feature>
<evidence type="ECO:0000259" key="1">
    <source>
        <dbReference type="Pfam" id="PF18173"/>
    </source>
</evidence>
<gene>
    <name evidence="2" type="ORF">KEU06_25420</name>
</gene>
<proteinExistence type="predicted"/>
<dbReference type="EMBL" id="JAGWCR010000017">
    <property type="protein sequence ID" value="MBS3651950.1"/>
    <property type="molecule type" value="Genomic_DNA"/>
</dbReference>
<reference evidence="2" key="1">
    <citation type="submission" date="2021-04" db="EMBL/GenBank/DDBJ databases">
        <title>Pseudaminobacter soli sp. nov., isolated from paddy soil contaminated by heavy metals.</title>
        <authorList>
            <person name="Zhang K."/>
        </authorList>
    </citation>
    <scope>NUCLEOTIDE SEQUENCE</scope>
    <source>
        <strain evidence="2">19-2017</strain>
    </source>
</reference>
<name>A0A942IB55_9HYPH</name>
<comment type="caution">
    <text evidence="2">The sequence shown here is derived from an EMBL/GenBank/DDBJ whole genome shotgun (WGS) entry which is preliminary data.</text>
</comment>
<keyword evidence="3" id="KW-1185">Reference proteome</keyword>
<dbReference type="Proteomes" id="UP000680348">
    <property type="component" value="Unassembled WGS sequence"/>
</dbReference>
<evidence type="ECO:0000313" key="3">
    <source>
        <dbReference type="Proteomes" id="UP000680348"/>
    </source>
</evidence>
<dbReference type="AlphaFoldDB" id="A0A942IB55"/>
<dbReference type="InterPro" id="IPR040649">
    <property type="entry name" value="Bact_HORMA"/>
</dbReference>
<evidence type="ECO:0000313" key="2">
    <source>
        <dbReference type="EMBL" id="MBS3651950.1"/>
    </source>
</evidence>
<protein>
    <recommendedName>
        <fullName evidence="1">Bacterial HORMA domain-containing protein</fullName>
    </recommendedName>
</protein>